<protein>
    <submittedName>
        <fullName evidence="1">Uncharacterized protein</fullName>
    </submittedName>
</protein>
<name>A0A016V5Y8_9BILA</name>
<dbReference type="AlphaFoldDB" id="A0A016V5Y8"/>
<evidence type="ECO:0000313" key="1">
    <source>
        <dbReference type="EMBL" id="EYC22875.1"/>
    </source>
</evidence>
<dbReference type="EMBL" id="JARK01001352">
    <property type="protein sequence ID" value="EYC22875.1"/>
    <property type="molecule type" value="Genomic_DNA"/>
</dbReference>
<dbReference type="Proteomes" id="UP000024635">
    <property type="component" value="Unassembled WGS sequence"/>
</dbReference>
<accession>A0A016V5Y8</accession>
<sequence length="90" mass="10096">MFRLNVVFRGLKMVQVRLSAIYTAKDFLTPVHSTHPSKTTPSLQSTDELTTCPTDIAEQNATAAIADRHWMTSGYYMVQPRSYKACVSIV</sequence>
<gene>
    <name evidence="1" type="primary">Acey_s0016.g2999</name>
    <name evidence="1" type="ORF">Y032_0016g2999</name>
</gene>
<evidence type="ECO:0000313" key="2">
    <source>
        <dbReference type="Proteomes" id="UP000024635"/>
    </source>
</evidence>
<organism evidence="1 2">
    <name type="scientific">Ancylostoma ceylanicum</name>
    <dbReference type="NCBI Taxonomy" id="53326"/>
    <lineage>
        <taxon>Eukaryota</taxon>
        <taxon>Metazoa</taxon>
        <taxon>Ecdysozoa</taxon>
        <taxon>Nematoda</taxon>
        <taxon>Chromadorea</taxon>
        <taxon>Rhabditida</taxon>
        <taxon>Rhabditina</taxon>
        <taxon>Rhabditomorpha</taxon>
        <taxon>Strongyloidea</taxon>
        <taxon>Ancylostomatidae</taxon>
        <taxon>Ancylostomatinae</taxon>
        <taxon>Ancylostoma</taxon>
    </lineage>
</organism>
<comment type="caution">
    <text evidence="1">The sequence shown here is derived from an EMBL/GenBank/DDBJ whole genome shotgun (WGS) entry which is preliminary data.</text>
</comment>
<proteinExistence type="predicted"/>
<reference evidence="2" key="1">
    <citation type="journal article" date="2015" name="Nat. Genet.">
        <title>The genome and transcriptome of the zoonotic hookworm Ancylostoma ceylanicum identify infection-specific gene families.</title>
        <authorList>
            <person name="Schwarz E.M."/>
            <person name="Hu Y."/>
            <person name="Antoshechkin I."/>
            <person name="Miller M.M."/>
            <person name="Sternberg P.W."/>
            <person name="Aroian R.V."/>
        </authorList>
    </citation>
    <scope>NUCLEOTIDE SEQUENCE</scope>
    <source>
        <strain evidence="2">HY135</strain>
    </source>
</reference>
<keyword evidence="2" id="KW-1185">Reference proteome</keyword>